<dbReference type="InterPro" id="IPR034035">
    <property type="entry name" value="Astacin-like_dom"/>
</dbReference>
<dbReference type="PANTHER" id="PTHR10127:SF780">
    <property type="entry name" value="METALLOENDOPEPTIDASE"/>
    <property type="match status" value="1"/>
</dbReference>
<feature type="domain" description="ShKT" evidence="14">
    <location>
        <begin position="355"/>
        <end position="389"/>
    </location>
</feature>
<evidence type="ECO:0000256" key="10">
    <source>
        <dbReference type="ARBA" id="ARBA00023180"/>
    </source>
</evidence>
<keyword evidence="2 12" id="KW-0645">Protease</keyword>
<dbReference type="GO" id="GO:0006508">
    <property type="term" value="P:proteolysis"/>
    <property type="evidence" value="ECO:0007669"/>
    <property type="project" value="UniProtKB-KW"/>
</dbReference>
<dbReference type="InterPro" id="IPR001506">
    <property type="entry name" value="Peptidase_M12A"/>
</dbReference>
<evidence type="ECO:0000256" key="13">
    <source>
        <dbReference type="RuleBase" id="RU361183"/>
    </source>
</evidence>
<feature type="signal peptide" evidence="13">
    <location>
        <begin position="1"/>
        <end position="23"/>
    </location>
</feature>
<dbReference type="Proteomes" id="UP000283509">
    <property type="component" value="Unassembled WGS sequence"/>
</dbReference>
<evidence type="ECO:0000256" key="2">
    <source>
        <dbReference type="ARBA" id="ARBA00022670"/>
    </source>
</evidence>
<dbReference type="OrthoDB" id="291007at2759"/>
<feature type="disulfide bond" evidence="11">
    <location>
        <begin position="314"/>
        <end position="348"/>
    </location>
</feature>
<organism evidence="16 17">
    <name type="scientific">Penaeus vannamei</name>
    <name type="common">Whiteleg shrimp</name>
    <name type="synonym">Litopenaeus vannamei</name>
    <dbReference type="NCBI Taxonomy" id="6689"/>
    <lineage>
        <taxon>Eukaryota</taxon>
        <taxon>Metazoa</taxon>
        <taxon>Ecdysozoa</taxon>
        <taxon>Arthropoda</taxon>
        <taxon>Crustacea</taxon>
        <taxon>Multicrustacea</taxon>
        <taxon>Malacostraca</taxon>
        <taxon>Eumalacostraca</taxon>
        <taxon>Eucarida</taxon>
        <taxon>Decapoda</taxon>
        <taxon>Dendrobranchiata</taxon>
        <taxon>Penaeoidea</taxon>
        <taxon>Penaeidae</taxon>
        <taxon>Penaeus</taxon>
    </lineage>
</organism>
<evidence type="ECO:0000313" key="17">
    <source>
        <dbReference type="Proteomes" id="UP000283509"/>
    </source>
</evidence>
<evidence type="ECO:0000256" key="7">
    <source>
        <dbReference type="ARBA" id="ARBA00023049"/>
    </source>
</evidence>
<dbReference type="SMART" id="SM00254">
    <property type="entry name" value="ShKT"/>
    <property type="match status" value="3"/>
</dbReference>
<evidence type="ECO:0000256" key="12">
    <source>
        <dbReference type="PROSITE-ProRule" id="PRU01211"/>
    </source>
</evidence>
<evidence type="ECO:0000256" key="8">
    <source>
        <dbReference type="ARBA" id="ARBA00023145"/>
    </source>
</evidence>
<feature type="domain" description="Peptidase M12A" evidence="15">
    <location>
        <begin position="65"/>
        <end position="259"/>
    </location>
</feature>
<dbReference type="Pfam" id="PF01400">
    <property type="entry name" value="Astacin"/>
    <property type="match status" value="1"/>
</dbReference>
<evidence type="ECO:0000256" key="11">
    <source>
        <dbReference type="PROSITE-ProRule" id="PRU01005"/>
    </source>
</evidence>
<accession>A0A423U567</accession>
<evidence type="ECO:0000256" key="4">
    <source>
        <dbReference type="ARBA" id="ARBA00022729"/>
    </source>
</evidence>
<dbReference type="EMBL" id="QCYY01000631">
    <property type="protein sequence ID" value="ROT83863.1"/>
    <property type="molecule type" value="Genomic_DNA"/>
</dbReference>
<keyword evidence="4 13" id="KW-0732">Signal</keyword>
<evidence type="ECO:0000256" key="3">
    <source>
        <dbReference type="ARBA" id="ARBA00022723"/>
    </source>
</evidence>
<keyword evidence="17" id="KW-1185">Reference proteome</keyword>
<evidence type="ECO:0000256" key="1">
    <source>
        <dbReference type="ARBA" id="ARBA00002657"/>
    </source>
</evidence>
<proteinExistence type="predicted"/>
<comment type="cofactor">
    <cofactor evidence="12 13">
        <name>Zn(2+)</name>
        <dbReference type="ChEBI" id="CHEBI:29105"/>
    </cofactor>
    <text evidence="12 13">Binds 1 zinc ion per subunit.</text>
</comment>
<dbReference type="FunFam" id="3.40.390.10:FF:000015">
    <property type="entry name" value="Meprin A subunit"/>
    <property type="match status" value="1"/>
</dbReference>
<dbReference type="PROSITE" id="PS51670">
    <property type="entry name" value="SHKT"/>
    <property type="match status" value="3"/>
</dbReference>
<dbReference type="PANTHER" id="PTHR10127">
    <property type="entry name" value="DISCOIDIN, CUB, EGF, LAMININ , AND ZINC METALLOPROTEASE DOMAIN CONTAINING"/>
    <property type="match status" value="1"/>
</dbReference>
<evidence type="ECO:0000256" key="9">
    <source>
        <dbReference type="ARBA" id="ARBA00023157"/>
    </source>
</evidence>
<dbReference type="CDD" id="cd04280">
    <property type="entry name" value="ZnMc_astacin_like"/>
    <property type="match status" value="1"/>
</dbReference>
<comment type="caution">
    <text evidence="11">Lacks conserved residue(s) required for the propagation of feature annotation.</text>
</comment>
<feature type="domain" description="ShKT" evidence="14">
    <location>
        <begin position="314"/>
        <end position="348"/>
    </location>
</feature>
<keyword evidence="6 12" id="KW-0862">Zinc</keyword>
<feature type="active site" evidence="12">
    <location>
        <position position="157"/>
    </location>
</feature>
<reference evidence="16 17" key="1">
    <citation type="submission" date="2018-04" db="EMBL/GenBank/DDBJ databases">
        <authorList>
            <person name="Zhang X."/>
            <person name="Yuan J."/>
            <person name="Li F."/>
            <person name="Xiang J."/>
        </authorList>
    </citation>
    <scope>NUCLEOTIDE SEQUENCE [LARGE SCALE GENOMIC DNA]</scope>
    <source>
        <tissue evidence="16">Muscle</tissue>
    </source>
</reference>
<evidence type="ECO:0000256" key="5">
    <source>
        <dbReference type="ARBA" id="ARBA00022801"/>
    </source>
</evidence>
<keyword evidence="8" id="KW-0865">Zymogen</keyword>
<dbReference type="Gene3D" id="3.40.390.10">
    <property type="entry name" value="Collagenase (Catalytic Domain)"/>
    <property type="match status" value="1"/>
</dbReference>
<dbReference type="GO" id="GO:0008270">
    <property type="term" value="F:zinc ion binding"/>
    <property type="evidence" value="ECO:0007669"/>
    <property type="project" value="UniProtKB-UniRule"/>
</dbReference>
<feature type="binding site" evidence="12">
    <location>
        <position position="156"/>
    </location>
    <ligand>
        <name>Zn(2+)</name>
        <dbReference type="ChEBI" id="CHEBI:29105"/>
        <note>catalytic</note>
    </ligand>
</feature>
<feature type="binding site" evidence="12">
    <location>
        <position position="160"/>
    </location>
    <ligand>
        <name>Zn(2+)</name>
        <dbReference type="ChEBI" id="CHEBI:29105"/>
        <note>catalytic</note>
    </ligand>
</feature>
<dbReference type="SUPFAM" id="SSF55486">
    <property type="entry name" value="Metalloproteases ('zincins'), catalytic domain"/>
    <property type="match status" value="1"/>
</dbReference>
<dbReference type="Pfam" id="PF01549">
    <property type="entry name" value="ShK"/>
    <property type="match status" value="3"/>
</dbReference>
<keyword evidence="9 11" id="KW-1015">Disulfide bond</keyword>
<dbReference type="SMART" id="SM00235">
    <property type="entry name" value="ZnMc"/>
    <property type="match status" value="1"/>
</dbReference>
<protein>
    <recommendedName>
        <fullName evidence="13">Metalloendopeptidase</fullName>
        <ecNumber evidence="13">3.4.24.-</ecNumber>
    </recommendedName>
</protein>
<comment type="caution">
    <text evidence="16">The sequence shown here is derived from an EMBL/GenBank/DDBJ whole genome shotgun (WGS) entry which is preliminary data.</text>
</comment>
<dbReference type="InterPro" id="IPR003582">
    <property type="entry name" value="ShKT_dom"/>
</dbReference>
<dbReference type="PRINTS" id="PR00480">
    <property type="entry name" value="ASTACIN"/>
</dbReference>
<name>A0A423U567_PENVA</name>
<feature type="domain" description="ShKT" evidence="14">
    <location>
        <begin position="274"/>
        <end position="308"/>
    </location>
</feature>
<evidence type="ECO:0000256" key="6">
    <source>
        <dbReference type="ARBA" id="ARBA00022833"/>
    </source>
</evidence>
<feature type="chain" id="PRO_5018818491" description="Metalloendopeptidase" evidence="13">
    <location>
        <begin position="24"/>
        <end position="398"/>
    </location>
</feature>
<comment type="function">
    <text evidence="1">Metalloprotease.</text>
</comment>
<evidence type="ECO:0000259" key="15">
    <source>
        <dbReference type="PROSITE" id="PS51864"/>
    </source>
</evidence>
<feature type="disulfide bond" evidence="11">
    <location>
        <begin position="355"/>
        <end position="389"/>
    </location>
</feature>
<keyword evidence="7 12" id="KW-0482">Metalloprotease</keyword>
<evidence type="ECO:0000313" key="16">
    <source>
        <dbReference type="EMBL" id="ROT83863.1"/>
    </source>
</evidence>
<dbReference type="GO" id="GO:0004222">
    <property type="term" value="F:metalloendopeptidase activity"/>
    <property type="evidence" value="ECO:0007669"/>
    <property type="project" value="UniProtKB-UniRule"/>
</dbReference>
<sequence>MKTLKVTSVVTFAVTVLAQFSRAQLLSRSRLPKVIIGDPNEGDIMLPSEDHLLQIIQGSPDAQGSAARNPALRWPGALIPYVISASFSRAERAAIGGAMGEYHTKTCLRFVPRQPQHRDYVHILKGEGCSSAVGRAGGLQVVSLGQGCVHHGVIVHEFMHAAGFWHEQSRYDRDKHVVINWKNIIGDMKYNFGKKTNRLTSDLGLDYDYASVMHYGPRAFAVDASLPTIIPRVAGVEIGQRRGFSQLDVKSLNILYRCDKDATTPAPTEKPGACEDTHAACPKWAASGVCVSSPVFMSRACRKSCNLCDEKAECTDTNIHCAWWAGRGECERNPAYMTSSCPRSCDACGVWAGPCKDQHKDCSIWAARGECGRNPEYMSRNCRSSCSLCGEPPRAPGV</sequence>
<feature type="binding site" evidence="12">
    <location>
        <position position="166"/>
    </location>
    <ligand>
        <name>Zn(2+)</name>
        <dbReference type="ChEBI" id="CHEBI:29105"/>
        <note>catalytic</note>
    </ligand>
</feature>
<dbReference type="EC" id="3.4.24.-" evidence="13"/>
<dbReference type="InterPro" id="IPR006026">
    <property type="entry name" value="Peptidase_Metallo"/>
</dbReference>
<dbReference type="PROSITE" id="PS51864">
    <property type="entry name" value="ASTACIN"/>
    <property type="match status" value="1"/>
</dbReference>
<dbReference type="InterPro" id="IPR024079">
    <property type="entry name" value="MetalloPept_cat_dom_sf"/>
</dbReference>
<keyword evidence="10" id="KW-0325">Glycoprotein</keyword>
<evidence type="ECO:0000259" key="14">
    <source>
        <dbReference type="PROSITE" id="PS51670"/>
    </source>
</evidence>
<keyword evidence="5 12" id="KW-0378">Hydrolase</keyword>
<reference evidence="16 17" key="2">
    <citation type="submission" date="2019-01" db="EMBL/GenBank/DDBJ databases">
        <title>The decoding of complex shrimp genome reveals the adaptation for benthos swimmer, frequently molting mechanism and breeding impact on genome.</title>
        <authorList>
            <person name="Sun Y."/>
            <person name="Gao Y."/>
            <person name="Yu Y."/>
        </authorList>
    </citation>
    <scope>NUCLEOTIDE SEQUENCE [LARGE SCALE GENOMIC DNA]</scope>
    <source>
        <tissue evidence="16">Muscle</tissue>
    </source>
</reference>
<dbReference type="Gene3D" id="1.10.10.1940">
    <property type="match status" value="1"/>
</dbReference>
<feature type="disulfide bond" evidence="11">
    <location>
        <begin position="274"/>
        <end position="308"/>
    </location>
</feature>
<dbReference type="AlphaFoldDB" id="A0A423U567"/>
<keyword evidence="3 12" id="KW-0479">Metal-binding</keyword>
<gene>
    <name evidence="16" type="ORF">C7M84_022945</name>
</gene>